<name>A0ACB6QXJ9_9PLEO</name>
<dbReference type="Proteomes" id="UP000799755">
    <property type="component" value="Unassembled WGS sequence"/>
</dbReference>
<protein>
    <submittedName>
        <fullName evidence="1">Uncharacterized protein</fullName>
    </submittedName>
</protein>
<reference evidence="1" key="1">
    <citation type="journal article" date="2020" name="Stud. Mycol.">
        <title>101 Dothideomycetes genomes: a test case for predicting lifestyles and emergence of pathogens.</title>
        <authorList>
            <person name="Haridas S."/>
            <person name="Albert R."/>
            <person name="Binder M."/>
            <person name="Bloem J."/>
            <person name="Labutti K."/>
            <person name="Salamov A."/>
            <person name="Andreopoulos B."/>
            <person name="Baker S."/>
            <person name="Barry K."/>
            <person name="Bills G."/>
            <person name="Bluhm B."/>
            <person name="Cannon C."/>
            <person name="Castanera R."/>
            <person name="Culley D."/>
            <person name="Daum C."/>
            <person name="Ezra D."/>
            <person name="Gonzalez J."/>
            <person name="Henrissat B."/>
            <person name="Kuo A."/>
            <person name="Liang C."/>
            <person name="Lipzen A."/>
            <person name="Lutzoni F."/>
            <person name="Magnuson J."/>
            <person name="Mondo S."/>
            <person name="Nolan M."/>
            <person name="Ohm R."/>
            <person name="Pangilinan J."/>
            <person name="Park H.-J."/>
            <person name="Ramirez L."/>
            <person name="Alfaro M."/>
            <person name="Sun H."/>
            <person name="Tritt A."/>
            <person name="Yoshinaga Y."/>
            <person name="Zwiers L.-H."/>
            <person name="Turgeon B."/>
            <person name="Goodwin S."/>
            <person name="Spatafora J."/>
            <person name="Crous P."/>
            <person name="Grigoriev I."/>
        </authorList>
    </citation>
    <scope>NUCLEOTIDE SEQUENCE</scope>
    <source>
        <strain evidence="1">ATCC 200398</strain>
    </source>
</reference>
<sequence>MESHLEKFPSACTLAETSYQFAGDHLTAVVSKVGTTHGKDDVVICLRAMLQQPNEKTIEKAAELEMRRLVRLYWKTGSACTRKHPILRIISDVLVSFVEEGKEEFQNFVVGPFKICRHLDLYGYQALYYDLIDSSYKPLQEYIKQKRAMWEANLGISVGRLWILALRSTVQALEPSLSGNVLRLSKLMTFIKFRGQDSPLKTGNIAQTSKPTFTPTPGRRSLPGLTPYGKQMNSCCPPLMFKSQVSTRFSTCPINRSYTAGIGLSSPEIPCALLYNLTSTNSVMKSMLVSLLLFPLALALVVSRTQKVGYNGYKVLRLSLAKNIENVEAQIEELAAHVLNAGKAEHLDVVVTPNKAEAVAMLAPNQPPALRESKRDKNSGDKSPPQEQFLDLTLGVSAPLGELLNFA</sequence>
<proteinExistence type="predicted"/>
<accession>A0ACB6QXJ9</accession>
<gene>
    <name evidence="1" type="ORF">BDR25DRAFT_355303</name>
</gene>
<dbReference type="EMBL" id="MU003507">
    <property type="protein sequence ID" value="KAF2470812.1"/>
    <property type="molecule type" value="Genomic_DNA"/>
</dbReference>
<keyword evidence="2" id="KW-1185">Reference proteome</keyword>
<comment type="caution">
    <text evidence="1">The sequence shown here is derived from an EMBL/GenBank/DDBJ whole genome shotgun (WGS) entry which is preliminary data.</text>
</comment>
<evidence type="ECO:0000313" key="1">
    <source>
        <dbReference type="EMBL" id="KAF2470812.1"/>
    </source>
</evidence>
<evidence type="ECO:0000313" key="2">
    <source>
        <dbReference type="Proteomes" id="UP000799755"/>
    </source>
</evidence>
<organism evidence="1 2">
    <name type="scientific">Lindgomyces ingoldianus</name>
    <dbReference type="NCBI Taxonomy" id="673940"/>
    <lineage>
        <taxon>Eukaryota</taxon>
        <taxon>Fungi</taxon>
        <taxon>Dikarya</taxon>
        <taxon>Ascomycota</taxon>
        <taxon>Pezizomycotina</taxon>
        <taxon>Dothideomycetes</taxon>
        <taxon>Pleosporomycetidae</taxon>
        <taxon>Pleosporales</taxon>
        <taxon>Lindgomycetaceae</taxon>
        <taxon>Lindgomyces</taxon>
    </lineage>
</organism>